<accession>A0A8J2TLJ3</accession>
<dbReference type="InterPro" id="IPR029068">
    <property type="entry name" value="Glyas_Bleomycin-R_OHBP_Dase"/>
</dbReference>
<dbReference type="PANTHER" id="PTHR33990">
    <property type="entry name" value="PROTEIN YJDN-RELATED"/>
    <property type="match status" value="1"/>
</dbReference>
<dbReference type="CDD" id="cd06588">
    <property type="entry name" value="PhnB_like"/>
    <property type="match status" value="1"/>
</dbReference>
<evidence type="ECO:0000313" key="2">
    <source>
        <dbReference type="EMBL" id="GFZ80296.1"/>
    </source>
</evidence>
<comment type="caution">
    <text evidence="2">The sequence shown here is derived from an EMBL/GenBank/DDBJ whole genome shotgun (WGS) entry which is preliminary data.</text>
</comment>
<dbReference type="RefSeq" id="WP_188392434.1">
    <property type="nucleotide sequence ID" value="NZ_BMEV01000041.1"/>
</dbReference>
<protein>
    <submittedName>
        <fullName evidence="2">VOC family protein</fullName>
    </submittedName>
</protein>
<dbReference type="Proteomes" id="UP000602050">
    <property type="component" value="Unassembled WGS sequence"/>
</dbReference>
<feature type="domain" description="Glyoxalase/fosfomycin resistance/dioxygenase" evidence="1">
    <location>
        <begin position="13"/>
        <end position="135"/>
    </location>
</feature>
<dbReference type="SUPFAM" id="SSF54593">
    <property type="entry name" value="Glyoxalase/Bleomycin resistance protein/Dihydroxybiphenyl dioxygenase"/>
    <property type="match status" value="1"/>
</dbReference>
<organism evidence="2 3">
    <name type="scientific">Compostibacillus humi</name>
    <dbReference type="NCBI Taxonomy" id="1245525"/>
    <lineage>
        <taxon>Bacteria</taxon>
        <taxon>Bacillati</taxon>
        <taxon>Bacillota</taxon>
        <taxon>Bacilli</taxon>
        <taxon>Bacillales</taxon>
        <taxon>Bacillaceae</taxon>
        <taxon>Compostibacillus</taxon>
    </lineage>
</organism>
<evidence type="ECO:0000259" key="1">
    <source>
        <dbReference type="Pfam" id="PF00903"/>
    </source>
</evidence>
<dbReference type="PANTHER" id="PTHR33990:SF1">
    <property type="entry name" value="PROTEIN YJDN"/>
    <property type="match status" value="1"/>
</dbReference>
<evidence type="ECO:0000313" key="3">
    <source>
        <dbReference type="Proteomes" id="UP000602050"/>
    </source>
</evidence>
<gene>
    <name evidence="2" type="ORF">GCM10010978_21720</name>
</gene>
<dbReference type="EMBL" id="BMEV01000041">
    <property type="protein sequence ID" value="GFZ80296.1"/>
    <property type="molecule type" value="Genomic_DNA"/>
</dbReference>
<dbReference type="Gene3D" id="3.10.180.10">
    <property type="entry name" value="2,3-Dihydroxybiphenyl 1,2-Dioxygenase, domain 1"/>
    <property type="match status" value="1"/>
</dbReference>
<dbReference type="InterPro" id="IPR028973">
    <property type="entry name" value="PhnB-like"/>
</dbReference>
<dbReference type="Pfam" id="PF00903">
    <property type="entry name" value="Glyoxalase"/>
    <property type="match status" value="1"/>
</dbReference>
<dbReference type="InterPro" id="IPR004360">
    <property type="entry name" value="Glyas_Fos-R_dOase_dom"/>
</dbReference>
<reference evidence="2" key="1">
    <citation type="journal article" date="2014" name="Int. J. Syst. Evol. Microbiol.">
        <title>Complete genome sequence of Corynebacterium casei LMG S-19264T (=DSM 44701T), isolated from a smear-ripened cheese.</title>
        <authorList>
            <consortium name="US DOE Joint Genome Institute (JGI-PGF)"/>
            <person name="Walter F."/>
            <person name="Albersmeier A."/>
            <person name="Kalinowski J."/>
            <person name="Ruckert C."/>
        </authorList>
    </citation>
    <scope>NUCLEOTIDE SEQUENCE</scope>
    <source>
        <strain evidence="2">CGMCC 1.12360</strain>
    </source>
</reference>
<reference evidence="2" key="2">
    <citation type="submission" date="2020-09" db="EMBL/GenBank/DDBJ databases">
        <authorList>
            <person name="Sun Q."/>
            <person name="Zhou Y."/>
        </authorList>
    </citation>
    <scope>NUCLEOTIDE SEQUENCE</scope>
    <source>
        <strain evidence="2">CGMCC 1.12360</strain>
    </source>
</reference>
<proteinExistence type="predicted"/>
<name>A0A8J2TLJ3_9BACI</name>
<sequence>MILGVFPYVRTNGNGKEAVEFYKDAFDAELLGIQTYGDFPENPDFPLPEERRNLVAHAQLKIGNTYLMLSDNFPDDPYKIGFQLNGAVLFTDAAKTKEVFEKLSAGGEVILPLQETPFSPAYGQVKDKFNITWQISTVTETDFS</sequence>
<keyword evidence="3" id="KW-1185">Reference proteome</keyword>
<dbReference type="AlphaFoldDB" id="A0A8J2TLJ3"/>